<dbReference type="Pfam" id="PF00098">
    <property type="entry name" value="zf-CCHC"/>
    <property type="match status" value="1"/>
</dbReference>
<dbReference type="Proteomes" id="UP000324091">
    <property type="component" value="Chromosome 17"/>
</dbReference>
<accession>A0A5C6NUK3</accession>
<feature type="region of interest" description="Disordered" evidence="1">
    <location>
        <begin position="126"/>
        <end position="160"/>
    </location>
</feature>
<protein>
    <recommendedName>
        <fullName evidence="2">CCHC-type domain-containing protein</fullName>
    </recommendedName>
</protein>
<dbReference type="GO" id="GO:0008270">
    <property type="term" value="F:zinc ion binding"/>
    <property type="evidence" value="ECO:0007669"/>
    <property type="project" value="InterPro"/>
</dbReference>
<evidence type="ECO:0000259" key="2">
    <source>
        <dbReference type="Pfam" id="PF00098"/>
    </source>
</evidence>
<evidence type="ECO:0000256" key="1">
    <source>
        <dbReference type="SAM" id="MobiDB-lite"/>
    </source>
</evidence>
<dbReference type="AlphaFoldDB" id="A0A5C6NUK3"/>
<reference evidence="3 4" key="1">
    <citation type="submission" date="2019-04" db="EMBL/GenBank/DDBJ databases">
        <title>Chromosome genome assembly for Takifugu flavidus.</title>
        <authorList>
            <person name="Xiao S."/>
        </authorList>
    </citation>
    <scope>NUCLEOTIDE SEQUENCE [LARGE SCALE GENOMIC DNA]</scope>
    <source>
        <strain evidence="3">HTHZ2018</strain>
        <tissue evidence="3">Muscle</tissue>
    </source>
</reference>
<feature type="compositionally biased region" description="Basic and acidic residues" evidence="1">
    <location>
        <begin position="126"/>
        <end position="135"/>
    </location>
</feature>
<name>A0A5C6NUK3_9TELE</name>
<dbReference type="GO" id="GO:0003676">
    <property type="term" value="F:nucleic acid binding"/>
    <property type="evidence" value="ECO:0007669"/>
    <property type="project" value="InterPro"/>
</dbReference>
<evidence type="ECO:0000313" key="3">
    <source>
        <dbReference type="EMBL" id="TWW71184.1"/>
    </source>
</evidence>
<sequence>VLRATAGTQPLVEGVFITPPLVLQLKADNEQLRQERTTSLGGPSGSASASSGPTGSGAGVSAPVIERLVVIPRDQGEAKEEIKFRPREEQRDPGHVLAILKELYGCSQSYVAAAAGRRCQQPGHFARECDGERAPPRRRVNSVAGYDTQARSSSSQQSGN</sequence>
<keyword evidence="4" id="KW-1185">Reference proteome</keyword>
<feature type="compositionally biased region" description="Low complexity" evidence="1">
    <location>
        <begin position="37"/>
        <end position="63"/>
    </location>
</feature>
<evidence type="ECO:0000313" key="4">
    <source>
        <dbReference type="Proteomes" id="UP000324091"/>
    </source>
</evidence>
<organism evidence="3 4">
    <name type="scientific">Takifugu flavidus</name>
    <name type="common">sansaifugu</name>
    <dbReference type="NCBI Taxonomy" id="433684"/>
    <lineage>
        <taxon>Eukaryota</taxon>
        <taxon>Metazoa</taxon>
        <taxon>Chordata</taxon>
        <taxon>Craniata</taxon>
        <taxon>Vertebrata</taxon>
        <taxon>Euteleostomi</taxon>
        <taxon>Actinopterygii</taxon>
        <taxon>Neopterygii</taxon>
        <taxon>Teleostei</taxon>
        <taxon>Neoteleostei</taxon>
        <taxon>Acanthomorphata</taxon>
        <taxon>Eupercaria</taxon>
        <taxon>Tetraodontiformes</taxon>
        <taxon>Tetradontoidea</taxon>
        <taxon>Tetraodontidae</taxon>
        <taxon>Takifugu</taxon>
    </lineage>
</organism>
<gene>
    <name evidence="3" type="ORF">D4764_17G0006670</name>
</gene>
<feature type="domain" description="CCHC-type" evidence="2">
    <location>
        <begin position="118"/>
        <end position="130"/>
    </location>
</feature>
<feature type="region of interest" description="Disordered" evidence="1">
    <location>
        <begin position="34"/>
        <end position="63"/>
    </location>
</feature>
<dbReference type="EMBL" id="RHFK02000009">
    <property type="protein sequence ID" value="TWW71184.1"/>
    <property type="molecule type" value="Genomic_DNA"/>
</dbReference>
<comment type="caution">
    <text evidence="3">The sequence shown here is derived from an EMBL/GenBank/DDBJ whole genome shotgun (WGS) entry which is preliminary data.</text>
</comment>
<proteinExistence type="predicted"/>
<feature type="non-terminal residue" evidence="3">
    <location>
        <position position="1"/>
    </location>
</feature>
<feature type="compositionally biased region" description="Polar residues" evidence="1">
    <location>
        <begin position="149"/>
        <end position="160"/>
    </location>
</feature>
<dbReference type="InterPro" id="IPR001878">
    <property type="entry name" value="Znf_CCHC"/>
</dbReference>